<dbReference type="InterPro" id="IPR023214">
    <property type="entry name" value="HAD_sf"/>
</dbReference>
<gene>
    <name evidence="2" type="ORF">BE221DRAFT_192505</name>
</gene>
<organism evidence="2">
    <name type="scientific">Ostreococcus tauri</name>
    <name type="common">Marine green alga</name>
    <dbReference type="NCBI Taxonomy" id="70448"/>
    <lineage>
        <taxon>Eukaryota</taxon>
        <taxon>Viridiplantae</taxon>
        <taxon>Chlorophyta</taxon>
        <taxon>Mamiellophyceae</taxon>
        <taxon>Mamiellales</taxon>
        <taxon>Bathycoccaceae</taxon>
        <taxon>Ostreococcus</taxon>
    </lineage>
</organism>
<sequence length="227" mass="24493">MGVVRAERARDGRAPMSYAALRIAGATRAAIEAGIDAADATAVVARGYHLAWIPTRSEMAERLRFPGVAEALAAIRARHPGVVVGSVTNGFGSAAGAGLGEFFDFEISAEALIDEHMVHGEMARKPNEYPFQLALGIAIGEHGYSGDPETWTHVGDDVLNDCYCAKQFDFKTVHVWDPEVKPYESAGGAPTAEKTLRGGVESNRDAYVDGVVPHVRDLPRLLEEWYL</sequence>
<keyword evidence="1" id="KW-0378">Hydrolase</keyword>
<name>A0A1Y5IFQ5_OSTTA</name>
<evidence type="ECO:0000256" key="1">
    <source>
        <dbReference type="ARBA" id="ARBA00022801"/>
    </source>
</evidence>
<reference evidence="2" key="1">
    <citation type="submission" date="2017-04" db="EMBL/GenBank/DDBJ databases">
        <title>Population genomics of picophytoplankton unveils novel chromosome hypervariability.</title>
        <authorList>
            <consortium name="DOE Joint Genome Institute"/>
            <person name="Blanc-Mathieu R."/>
            <person name="Krasovec M."/>
            <person name="Hebrard M."/>
            <person name="Yau S."/>
            <person name="Desgranges E."/>
            <person name="Martin J."/>
            <person name="Schackwitz W."/>
            <person name="Kuo A."/>
            <person name="Salin G."/>
            <person name="Donnadieu C."/>
            <person name="Desdevises Y."/>
            <person name="Sanchez-Ferandin S."/>
            <person name="Moreau H."/>
            <person name="Rivals E."/>
            <person name="Grigoriev I.V."/>
            <person name="Grimsley N."/>
            <person name="Eyre-Walker A."/>
            <person name="Piganeau G."/>
        </authorList>
    </citation>
    <scope>NUCLEOTIDE SEQUENCE [LARGE SCALE GENOMIC DNA]</scope>
    <source>
        <strain evidence="2">RCC 1115</strain>
    </source>
</reference>
<dbReference type="InterPro" id="IPR036412">
    <property type="entry name" value="HAD-like_sf"/>
</dbReference>
<dbReference type="AlphaFoldDB" id="A0A1Y5IFQ5"/>
<dbReference type="PANTHER" id="PTHR43316">
    <property type="entry name" value="HYDROLASE, HALOACID DELAHOGENASE-RELATED"/>
    <property type="match status" value="1"/>
</dbReference>
<dbReference type="SUPFAM" id="SSF56784">
    <property type="entry name" value="HAD-like"/>
    <property type="match status" value="1"/>
</dbReference>
<evidence type="ECO:0000313" key="2">
    <source>
        <dbReference type="EMBL" id="OUS45835.1"/>
    </source>
</evidence>
<dbReference type="PANTHER" id="PTHR43316:SF8">
    <property type="entry name" value="HAD FAMILY HYDROLASE"/>
    <property type="match status" value="1"/>
</dbReference>
<dbReference type="EMBL" id="KZ155785">
    <property type="protein sequence ID" value="OUS45835.1"/>
    <property type="molecule type" value="Genomic_DNA"/>
</dbReference>
<dbReference type="GO" id="GO:0016787">
    <property type="term" value="F:hydrolase activity"/>
    <property type="evidence" value="ECO:0007669"/>
    <property type="project" value="UniProtKB-KW"/>
</dbReference>
<protein>
    <submittedName>
        <fullName evidence="2">Uncharacterized protein</fullName>
    </submittedName>
</protein>
<dbReference type="Proteomes" id="UP000195557">
    <property type="component" value="Unassembled WGS sequence"/>
</dbReference>
<accession>A0A1Y5IFQ5</accession>
<dbReference type="InterPro" id="IPR051540">
    <property type="entry name" value="S-2-haloacid_dehalogenase"/>
</dbReference>
<proteinExistence type="predicted"/>
<dbReference type="Gene3D" id="3.40.50.1000">
    <property type="entry name" value="HAD superfamily/HAD-like"/>
    <property type="match status" value="1"/>
</dbReference>